<dbReference type="InterPro" id="IPR013149">
    <property type="entry name" value="ADH-like_C"/>
</dbReference>
<dbReference type="AlphaFoldDB" id="A0A941D782"/>
<dbReference type="PANTHER" id="PTHR48106">
    <property type="entry name" value="QUINONE OXIDOREDUCTASE PIG3-RELATED"/>
    <property type="match status" value="1"/>
</dbReference>
<evidence type="ECO:0000256" key="3">
    <source>
        <dbReference type="SAM" id="MobiDB-lite"/>
    </source>
</evidence>
<evidence type="ECO:0000313" key="5">
    <source>
        <dbReference type="EMBL" id="MBR7743110.1"/>
    </source>
</evidence>
<organism evidence="5 6">
    <name type="scientific">Phycicoccus avicenniae</name>
    <dbReference type="NCBI Taxonomy" id="2828860"/>
    <lineage>
        <taxon>Bacteria</taxon>
        <taxon>Bacillati</taxon>
        <taxon>Actinomycetota</taxon>
        <taxon>Actinomycetes</taxon>
        <taxon>Micrococcales</taxon>
        <taxon>Intrasporangiaceae</taxon>
        <taxon>Phycicoccus</taxon>
    </lineage>
</organism>
<dbReference type="GO" id="GO:0016651">
    <property type="term" value="F:oxidoreductase activity, acting on NAD(P)H"/>
    <property type="evidence" value="ECO:0007669"/>
    <property type="project" value="TreeGrafter"/>
</dbReference>
<dbReference type="Proteomes" id="UP000677016">
    <property type="component" value="Unassembled WGS sequence"/>
</dbReference>
<dbReference type="Gene3D" id="3.40.50.720">
    <property type="entry name" value="NAD(P)-binding Rossmann-like Domain"/>
    <property type="match status" value="1"/>
</dbReference>
<dbReference type="Pfam" id="PF00107">
    <property type="entry name" value="ADH_zinc_N"/>
    <property type="match status" value="1"/>
</dbReference>
<comment type="caution">
    <text evidence="5">The sequence shown here is derived from an EMBL/GenBank/DDBJ whole genome shotgun (WGS) entry which is preliminary data.</text>
</comment>
<evidence type="ECO:0000259" key="4">
    <source>
        <dbReference type="SMART" id="SM00829"/>
    </source>
</evidence>
<dbReference type="EMBL" id="JAGSNF010000009">
    <property type="protein sequence ID" value="MBR7743110.1"/>
    <property type="molecule type" value="Genomic_DNA"/>
</dbReference>
<evidence type="ECO:0000256" key="2">
    <source>
        <dbReference type="ARBA" id="ARBA00023002"/>
    </source>
</evidence>
<reference evidence="5" key="1">
    <citation type="submission" date="2021-04" db="EMBL/GenBank/DDBJ databases">
        <title>Phycicoccus avicenniae sp. nov., a novel endophytic actinomycetes isolated from branch of Avicennia mariana.</title>
        <authorList>
            <person name="Tuo L."/>
        </authorList>
    </citation>
    <scope>NUCLEOTIDE SEQUENCE</scope>
    <source>
        <strain evidence="5">BSK3Z-2</strain>
    </source>
</reference>
<dbReference type="SUPFAM" id="SSF50129">
    <property type="entry name" value="GroES-like"/>
    <property type="match status" value="1"/>
</dbReference>
<gene>
    <name evidence="5" type="ORF">KC207_07380</name>
</gene>
<keyword evidence="1" id="KW-0521">NADP</keyword>
<dbReference type="GO" id="GO:0070402">
    <property type="term" value="F:NADPH binding"/>
    <property type="evidence" value="ECO:0007669"/>
    <property type="project" value="TreeGrafter"/>
</dbReference>
<dbReference type="InterPro" id="IPR011032">
    <property type="entry name" value="GroES-like_sf"/>
</dbReference>
<feature type="region of interest" description="Disordered" evidence="3">
    <location>
        <begin position="1"/>
        <end position="20"/>
    </location>
</feature>
<dbReference type="Gene3D" id="3.90.180.10">
    <property type="entry name" value="Medium-chain alcohol dehydrogenases, catalytic domain"/>
    <property type="match status" value="1"/>
</dbReference>
<keyword evidence="2" id="KW-0560">Oxidoreductase</keyword>
<feature type="compositionally biased region" description="Basic and acidic residues" evidence="3">
    <location>
        <begin position="11"/>
        <end position="20"/>
    </location>
</feature>
<dbReference type="RefSeq" id="WP_211602374.1">
    <property type="nucleotide sequence ID" value="NZ_JAGSNF010000009.1"/>
</dbReference>
<name>A0A941D782_9MICO</name>
<keyword evidence="6" id="KW-1185">Reference proteome</keyword>
<dbReference type="InterPro" id="IPR036291">
    <property type="entry name" value="NAD(P)-bd_dom_sf"/>
</dbReference>
<evidence type="ECO:0000256" key="1">
    <source>
        <dbReference type="ARBA" id="ARBA00022857"/>
    </source>
</evidence>
<sequence>MRAATVTAHGAHPEVLERPDPVAGDGEVLVAVTAAAITPLDLLCAGGRSYFGAPALPYVPGVQGVGVVREGPNGLVGRRVWFASPAGMAPGDGGMADLAVAAEGSVMAVDADVPDPVVAALGLSAVAAWEVLEGRARLAAGESVLVLGAGGVVGQVAVQAARLLGARRVVAAARSERAREAAVASGADVVVPLVDGEDAADLTSRLVEAAEGPIDVVVDPLAGVPGTAAVGALADGGRLVNLGSSAGPAVTVDSATVRSRSAAVLGYTNNALTPQRRAEVLRTVVDHAAAGRLHVTHEVLPLDRVADGWRATADGSAAGRVVLVP</sequence>
<dbReference type="InterPro" id="IPR020843">
    <property type="entry name" value="ER"/>
</dbReference>
<accession>A0A941D782</accession>
<dbReference type="InterPro" id="IPR013154">
    <property type="entry name" value="ADH-like_N"/>
</dbReference>
<evidence type="ECO:0000313" key="6">
    <source>
        <dbReference type="Proteomes" id="UP000677016"/>
    </source>
</evidence>
<dbReference type="SMART" id="SM00829">
    <property type="entry name" value="PKS_ER"/>
    <property type="match status" value="1"/>
</dbReference>
<dbReference type="Pfam" id="PF08240">
    <property type="entry name" value="ADH_N"/>
    <property type="match status" value="1"/>
</dbReference>
<proteinExistence type="predicted"/>
<dbReference type="SUPFAM" id="SSF51735">
    <property type="entry name" value="NAD(P)-binding Rossmann-fold domains"/>
    <property type="match status" value="1"/>
</dbReference>
<protein>
    <submittedName>
        <fullName evidence="5">Zinc-binding dehydrogenase</fullName>
    </submittedName>
</protein>
<feature type="domain" description="Enoyl reductase (ER)" evidence="4">
    <location>
        <begin position="10"/>
        <end position="323"/>
    </location>
</feature>